<dbReference type="STRING" id="658218.SAMN05216562_2413"/>
<evidence type="ECO:0000313" key="1">
    <source>
        <dbReference type="EMBL" id="SEA23433.1"/>
    </source>
</evidence>
<evidence type="ECO:0000313" key="2">
    <source>
        <dbReference type="Proteomes" id="UP000198658"/>
    </source>
</evidence>
<dbReference type="EMBL" id="FNQO01000002">
    <property type="protein sequence ID" value="SEA23433.1"/>
    <property type="molecule type" value="Genomic_DNA"/>
</dbReference>
<sequence length="246" mass="27502">MYFDVVFTGELRTGVARRRGIEALARLFSLDFRQIKYLLSGACPVVKRVRERHQADRIVKALWGGGWHSELRQGDSILLRTNQLHGQGEPNAAAGMITAISADSSISLQLPASWQVCGGLNPHAILQAGDHGSRQYVVVLRQDRQELPEGLSLADYSAAQLHQCCTRVRGGDILSDPVPLEGAAYPTLVAQLHAELGGVSIRYFIGCLQWQQWYYTTYLWCESQDFRNSADLFEQVVRRIHMAPHS</sequence>
<protein>
    <submittedName>
        <fullName evidence="1">Uncharacterized protein</fullName>
    </submittedName>
</protein>
<organism evidence="1 2">
    <name type="scientific">Microbulbifer marinus</name>
    <dbReference type="NCBI Taxonomy" id="658218"/>
    <lineage>
        <taxon>Bacteria</taxon>
        <taxon>Pseudomonadati</taxon>
        <taxon>Pseudomonadota</taxon>
        <taxon>Gammaproteobacteria</taxon>
        <taxon>Cellvibrionales</taxon>
        <taxon>Microbulbiferaceae</taxon>
        <taxon>Microbulbifer</taxon>
    </lineage>
</organism>
<gene>
    <name evidence="1" type="ORF">SAMN05216562_2413</name>
</gene>
<dbReference type="AlphaFoldDB" id="A0A1H3ZI77"/>
<dbReference type="RefSeq" id="WP_091388534.1">
    <property type="nucleotide sequence ID" value="NZ_FNQO01000002.1"/>
</dbReference>
<dbReference type="Proteomes" id="UP000198658">
    <property type="component" value="Unassembled WGS sequence"/>
</dbReference>
<dbReference type="Gene3D" id="3.40.1000.10">
    <property type="entry name" value="Mog1/PsbP, alpha/beta/alpha sandwich"/>
    <property type="match status" value="1"/>
</dbReference>
<keyword evidence="2" id="KW-1185">Reference proteome</keyword>
<name>A0A1H3ZI77_9GAMM</name>
<reference evidence="2" key="1">
    <citation type="submission" date="2016-10" db="EMBL/GenBank/DDBJ databases">
        <authorList>
            <person name="Varghese N."/>
            <person name="Submissions S."/>
        </authorList>
    </citation>
    <scope>NUCLEOTIDE SEQUENCE [LARGE SCALE GENOMIC DNA]</scope>
    <source>
        <strain evidence="2">CGMCC 1.10657</strain>
    </source>
</reference>
<proteinExistence type="predicted"/>
<dbReference type="OrthoDB" id="5733945at2"/>
<accession>A0A1H3ZI77</accession>